<dbReference type="EMBL" id="MN509793">
    <property type="protein sequence ID" value="QGF20961.1"/>
    <property type="molecule type" value="Genomic_DNA"/>
</dbReference>
<dbReference type="Proteomes" id="UP000355922">
    <property type="component" value="Segment"/>
</dbReference>
<gene>
    <name evidence="1" type="ORF">MA13_gp17</name>
</gene>
<name>A0A5Q2F5I7_9CAUD</name>
<keyword evidence="2" id="KW-1185">Reference proteome</keyword>
<evidence type="ECO:0000313" key="2">
    <source>
        <dbReference type="Proteomes" id="UP000355922"/>
    </source>
</evidence>
<proteinExistence type="predicted"/>
<organism evidence="1 2">
    <name type="scientific">Pectobacterium phage MA13</name>
    <dbReference type="NCBI Taxonomy" id="2662284"/>
    <lineage>
        <taxon>Viruses</taxon>
        <taxon>Duplodnaviria</taxon>
        <taxon>Heunggongvirae</taxon>
        <taxon>Uroviricota</taxon>
        <taxon>Caudoviricetes</taxon>
        <taxon>Autographivirales</taxon>
        <taxon>Autonotataviridae</taxon>
        <taxon>Melnykvirinae</taxon>
        <taxon>Daeravirus</taxon>
        <taxon>Daeravirus MA13</taxon>
    </lineage>
</organism>
<protein>
    <submittedName>
        <fullName evidence="1">Uncharacterized protein</fullName>
    </submittedName>
</protein>
<sequence>MRNVIDVNPYIRTFLASELGDQIARGLFKQVGVIRTEYVQQDGTTTRSMEAVIHDLHLDKLYAVEQYRGLAIRAEVVDEEMLAQMREVLPTLAEGEGFTYDQRIVQDVVDVAPVDESRILAQPLTGEEGLNG</sequence>
<accession>A0A5Q2F5I7</accession>
<reference evidence="1 2" key="1">
    <citation type="submission" date="2019-09" db="EMBL/GenBank/DDBJ databases">
        <authorList>
            <person name="Zaczek-Moczydlowska M."/>
        </authorList>
    </citation>
    <scope>NUCLEOTIDE SEQUENCE [LARGE SCALE GENOMIC DNA]</scope>
</reference>
<evidence type="ECO:0000313" key="1">
    <source>
        <dbReference type="EMBL" id="QGF20961.1"/>
    </source>
</evidence>